<feature type="transmembrane region" description="Helical" evidence="6">
    <location>
        <begin position="215"/>
        <end position="238"/>
    </location>
</feature>
<accession>A0ABV8PYK4</accession>
<dbReference type="EMBL" id="JBHSDC010000029">
    <property type="protein sequence ID" value="MFC4233052.1"/>
    <property type="molecule type" value="Genomic_DNA"/>
</dbReference>
<keyword evidence="2" id="KW-1003">Cell membrane</keyword>
<feature type="domain" description="EamA" evidence="7">
    <location>
        <begin position="7"/>
        <end position="139"/>
    </location>
</feature>
<feature type="transmembrane region" description="Helical" evidence="6">
    <location>
        <begin position="273"/>
        <end position="290"/>
    </location>
</feature>
<comment type="caution">
    <text evidence="8">The sequence shown here is derived from an EMBL/GenBank/DDBJ whole genome shotgun (WGS) entry which is preliminary data.</text>
</comment>
<dbReference type="PROSITE" id="PS51257">
    <property type="entry name" value="PROKAR_LIPOPROTEIN"/>
    <property type="match status" value="1"/>
</dbReference>
<evidence type="ECO:0000256" key="2">
    <source>
        <dbReference type="ARBA" id="ARBA00022475"/>
    </source>
</evidence>
<keyword evidence="3 6" id="KW-0812">Transmembrane</keyword>
<evidence type="ECO:0000313" key="8">
    <source>
        <dbReference type="EMBL" id="MFC4233052.1"/>
    </source>
</evidence>
<feature type="transmembrane region" description="Helical" evidence="6">
    <location>
        <begin position="37"/>
        <end position="56"/>
    </location>
</feature>
<organism evidence="8 9">
    <name type="scientific">Parasediminibacterium paludis</name>
    <dbReference type="NCBI Taxonomy" id="908966"/>
    <lineage>
        <taxon>Bacteria</taxon>
        <taxon>Pseudomonadati</taxon>
        <taxon>Bacteroidota</taxon>
        <taxon>Chitinophagia</taxon>
        <taxon>Chitinophagales</taxon>
        <taxon>Chitinophagaceae</taxon>
        <taxon>Parasediminibacterium</taxon>
    </lineage>
</organism>
<name>A0ABV8PYK4_9BACT</name>
<feature type="transmembrane region" description="Helical" evidence="6">
    <location>
        <begin position="250"/>
        <end position="267"/>
    </location>
</feature>
<feature type="transmembrane region" description="Helical" evidence="6">
    <location>
        <begin position="68"/>
        <end position="90"/>
    </location>
</feature>
<feature type="transmembrane region" description="Helical" evidence="6">
    <location>
        <begin position="7"/>
        <end position="25"/>
    </location>
</feature>
<dbReference type="Gene3D" id="1.10.3730.20">
    <property type="match status" value="1"/>
</dbReference>
<protein>
    <submittedName>
        <fullName evidence="8">DMT family transporter</fullName>
    </submittedName>
</protein>
<keyword evidence="9" id="KW-1185">Reference proteome</keyword>
<feature type="transmembrane region" description="Helical" evidence="6">
    <location>
        <begin position="152"/>
        <end position="173"/>
    </location>
</feature>
<comment type="subcellular location">
    <subcellularLocation>
        <location evidence="1">Cell membrane</location>
        <topology evidence="1">Multi-pass membrane protein</topology>
    </subcellularLocation>
</comment>
<feature type="domain" description="EamA" evidence="7">
    <location>
        <begin position="154"/>
        <end position="289"/>
    </location>
</feature>
<evidence type="ECO:0000256" key="4">
    <source>
        <dbReference type="ARBA" id="ARBA00022989"/>
    </source>
</evidence>
<keyword evidence="4 6" id="KW-1133">Transmembrane helix</keyword>
<dbReference type="SUPFAM" id="SSF103481">
    <property type="entry name" value="Multidrug resistance efflux transporter EmrE"/>
    <property type="match status" value="2"/>
</dbReference>
<dbReference type="InterPro" id="IPR037185">
    <property type="entry name" value="EmrE-like"/>
</dbReference>
<dbReference type="Pfam" id="PF00892">
    <property type="entry name" value="EamA"/>
    <property type="match status" value="2"/>
</dbReference>
<proteinExistence type="predicted"/>
<dbReference type="RefSeq" id="WP_379015156.1">
    <property type="nucleotide sequence ID" value="NZ_JBHSDC010000029.1"/>
</dbReference>
<keyword evidence="5 6" id="KW-0472">Membrane</keyword>
<reference evidence="9" key="1">
    <citation type="journal article" date="2019" name="Int. J. Syst. Evol. Microbiol.">
        <title>The Global Catalogue of Microorganisms (GCM) 10K type strain sequencing project: providing services to taxonomists for standard genome sequencing and annotation.</title>
        <authorList>
            <consortium name="The Broad Institute Genomics Platform"/>
            <consortium name="The Broad Institute Genome Sequencing Center for Infectious Disease"/>
            <person name="Wu L."/>
            <person name="Ma J."/>
        </authorList>
    </citation>
    <scope>NUCLEOTIDE SEQUENCE [LARGE SCALE GENOMIC DNA]</scope>
    <source>
        <strain evidence="9">CECT 8010</strain>
    </source>
</reference>
<dbReference type="InterPro" id="IPR000620">
    <property type="entry name" value="EamA_dom"/>
</dbReference>
<evidence type="ECO:0000313" key="9">
    <source>
        <dbReference type="Proteomes" id="UP001595906"/>
    </source>
</evidence>
<feature type="transmembrane region" description="Helical" evidence="6">
    <location>
        <begin position="185"/>
        <end position="203"/>
    </location>
</feature>
<evidence type="ECO:0000256" key="5">
    <source>
        <dbReference type="ARBA" id="ARBA00023136"/>
    </source>
</evidence>
<dbReference type="PANTHER" id="PTHR32322">
    <property type="entry name" value="INNER MEMBRANE TRANSPORTER"/>
    <property type="match status" value="1"/>
</dbReference>
<evidence type="ECO:0000256" key="3">
    <source>
        <dbReference type="ARBA" id="ARBA00022692"/>
    </source>
</evidence>
<dbReference type="InterPro" id="IPR050638">
    <property type="entry name" value="AA-Vitamin_Transporters"/>
</dbReference>
<feature type="transmembrane region" description="Helical" evidence="6">
    <location>
        <begin position="126"/>
        <end position="146"/>
    </location>
</feature>
<dbReference type="Proteomes" id="UP001595906">
    <property type="component" value="Unassembled WGS sequence"/>
</dbReference>
<feature type="transmembrane region" description="Helical" evidence="6">
    <location>
        <begin position="96"/>
        <end position="117"/>
    </location>
</feature>
<evidence type="ECO:0000259" key="7">
    <source>
        <dbReference type="Pfam" id="PF00892"/>
    </source>
</evidence>
<dbReference type="PANTHER" id="PTHR32322:SF18">
    <property type="entry name" value="S-ADENOSYLMETHIONINE_S-ADENOSYLHOMOCYSTEINE TRANSPORTER"/>
    <property type="match status" value="1"/>
</dbReference>
<evidence type="ECO:0000256" key="6">
    <source>
        <dbReference type="SAM" id="Phobius"/>
    </source>
</evidence>
<gene>
    <name evidence="8" type="ORF">ACFOW1_14215</name>
</gene>
<evidence type="ECO:0000256" key="1">
    <source>
        <dbReference type="ARBA" id="ARBA00004651"/>
    </source>
</evidence>
<sequence length="300" mass="33024">MTTKVKAHIAVLIANFFFGACIVAVKHITPSVMPPFALNVARVGTALLLFWLLRFFSDTKAGIKKNDIPRFIICGICGVAVNQIFFIKGASLSSPIHVSLLALSTPIAITIIAAWLLKEQLTLNKILGLLLGISGAATLIFSRVSNAEGKDMLLGDLFIILNAVSYAFYLVLVRPLMARYSPLHVTRWVFLFGATIILPIGMKDFVNTQWSAFQFMHWLSLFFVVIGATFIAYLFIVYGISHLGPSITGTYVYTQPVFATITAMVLFHEQLSFVKIVAALLIFGGVFLANKKRDIETVVD</sequence>